<dbReference type="Proteomes" id="UP000076722">
    <property type="component" value="Unassembled WGS sequence"/>
</dbReference>
<protein>
    <submittedName>
        <fullName evidence="1">Uncharacterized protein</fullName>
    </submittedName>
</protein>
<gene>
    <name evidence="1" type="ORF">SISNIDRAFT_483902</name>
</gene>
<dbReference type="AlphaFoldDB" id="A0A164X6K5"/>
<evidence type="ECO:0000313" key="2">
    <source>
        <dbReference type="Proteomes" id="UP000076722"/>
    </source>
</evidence>
<dbReference type="SUPFAM" id="SSF48371">
    <property type="entry name" value="ARM repeat"/>
    <property type="match status" value="1"/>
</dbReference>
<name>A0A164X6K5_9AGAM</name>
<keyword evidence="2" id="KW-1185">Reference proteome</keyword>
<accession>A0A164X6K5</accession>
<sequence length="305" mass="34401">MGEIVCRHLNISLSTPHDLKRIHKSNAGPEIVRKLRTCALENESRANIRVLGGILIAIRTVAKDAILGREIYNQNLYDFVIRCVDIHPEDSDFRDLVIQTLAEFASDDHTFRTEHDFAIKGIPKVAGLISEYANDELTLNTLLMALHSFMTKLGSYKSINEQPLPRQSLQSLELPRLAKTLVNLLDLPNTSLPLQWDNLELISEALTWIAYYQSKAILDLPSKKGILLFIAFINSPSITIRCRGLLGLLNTYGVDSMPNFRFCDPQRIFRSRGLSPPEAIFALGVVAATHFKEQLADDLISEHYY</sequence>
<dbReference type="EMBL" id="KV419401">
    <property type="protein sequence ID" value="KZS95682.1"/>
    <property type="molecule type" value="Genomic_DNA"/>
</dbReference>
<dbReference type="InterPro" id="IPR016024">
    <property type="entry name" value="ARM-type_fold"/>
</dbReference>
<organism evidence="1 2">
    <name type="scientific">Sistotremastrum niveocremeum HHB9708</name>
    <dbReference type="NCBI Taxonomy" id="1314777"/>
    <lineage>
        <taxon>Eukaryota</taxon>
        <taxon>Fungi</taxon>
        <taxon>Dikarya</taxon>
        <taxon>Basidiomycota</taxon>
        <taxon>Agaricomycotina</taxon>
        <taxon>Agaricomycetes</taxon>
        <taxon>Sistotremastrales</taxon>
        <taxon>Sistotremastraceae</taxon>
        <taxon>Sertulicium</taxon>
        <taxon>Sertulicium niveocremeum</taxon>
    </lineage>
</organism>
<reference evidence="1 2" key="1">
    <citation type="journal article" date="2016" name="Mol. Biol. Evol.">
        <title>Comparative Genomics of Early-Diverging Mushroom-Forming Fungi Provides Insights into the Origins of Lignocellulose Decay Capabilities.</title>
        <authorList>
            <person name="Nagy L.G."/>
            <person name="Riley R."/>
            <person name="Tritt A."/>
            <person name="Adam C."/>
            <person name="Daum C."/>
            <person name="Floudas D."/>
            <person name="Sun H."/>
            <person name="Yadav J.S."/>
            <person name="Pangilinan J."/>
            <person name="Larsson K.H."/>
            <person name="Matsuura K."/>
            <person name="Barry K."/>
            <person name="Labutti K."/>
            <person name="Kuo R."/>
            <person name="Ohm R.A."/>
            <person name="Bhattacharya S.S."/>
            <person name="Shirouzu T."/>
            <person name="Yoshinaga Y."/>
            <person name="Martin F.M."/>
            <person name="Grigoriev I.V."/>
            <person name="Hibbett D.S."/>
        </authorList>
    </citation>
    <scope>NUCLEOTIDE SEQUENCE [LARGE SCALE GENOMIC DNA]</scope>
    <source>
        <strain evidence="1 2">HHB9708</strain>
    </source>
</reference>
<proteinExistence type="predicted"/>
<evidence type="ECO:0000313" key="1">
    <source>
        <dbReference type="EMBL" id="KZS95682.1"/>
    </source>
</evidence>